<dbReference type="InterPro" id="IPR001763">
    <property type="entry name" value="Rhodanese-like_dom"/>
</dbReference>
<dbReference type="SMART" id="SM00450">
    <property type="entry name" value="RHOD"/>
    <property type="match status" value="1"/>
</dbReference>
<organism evidence="5">
    <name type="scientific">Physcomitrium patens</name>
    <name type="common">Spreading-leaved earth moss</name>
    <name type="synonym">Physcomitrella patens</name>
    <dbReference type="NCBI Taxonomy" id="3218"/>
    <lineage>
        <taxon>Eukaryota</taxon>
        <taxon>Viridiplantae</taxon>
        <taxon>Streptophyta</taxon>
        <taxon>Embryophyta</taxon>
        <taxon>Bryophyta</taxon>
        <taxon>Bryophytina</taxon>
        <taxon>Bryopsida</taxon>
        <taxon>Funariidae</taxon>
        <taxon>Funariales</taxon>
        <taxon>Funariaceae</taxon>
        <taxon>Physcomitrium</taxon>
    </lineage>
</organism>
<dbReference type="EC" id="1.20.4.1" evidence="2"/>
<dbReference type="GO" id="GO:0004725">
    <property type="term" value="F:protein tyrosine phosphatase activity"/>
    <property type="evidence" value="ECO:0000318"/>
    <property type="project" value="GO_Central"/>
</dbReference>
<reference evidence="5 7" key="1">
    <citation type="journal article" date="2008" name="Science">
        <title>The Physcomitrella genome reveals evolutionary insights into the conquest of land by plants.</title>
        <authorList>
            <person name="Rensing S."/>
            <person name="Lang D."/>
            <person name="Zimmer A."/>
            <person name="Terry A."/>
            <person name="Salamov A."/>
            <person name="Shapiro H."/>
            <person name="Nishiyama T."/>
            <person name="Perroud P.-F."/>
            <person name="Lindquist E."/>
            <person name="Kamisugi Y."/>
            <person name="Tanahashi T."/>
            <person name="Sakakibara K."/>
            <person name="Fujita T."/>
            <person name="Oishi K."/>
            <person name="Shin-I T."/>
            <person name="Kuroki Y."/>
            <person name="Toyoda A."/>
            <person name="Suzuki Y."/>
            <person name="Hashimoto A."/>
            <person name="Yamaguchi K."/>
            <person name="Sugano A."/>
            <person name="Kohara Y."/>
            <person name="Fujiyama A."/>
            <person name="Anterola A."/>
            <person name="Aoki S."/>
            <person name="Ashton N."/>
            <person name="Barbazuk W.B."/>
            <person name="Barker E."/>
            <person name="Bennetzen J."/>
            <person name="Bezanilla M."/>
            <person name="Blankenship R."/>
            <person name="Cho S.H."/>
            <person name="Dutcher S."/>
            <person name="Estelle M."/>
            <person name="Fawcett J.A."/>
            <person name="Gundlach H."/>
            <person name="Hanada K."/>
            <person name="Heyl A."/>
            <person name="Hicks K.A."/>
            <person name="Hugh J."/>
            <person name="Lohr M."/>
            <person name="Mayer K."/>
            <person name="Melkozernov A."/>
            <person name="Murata T."/>
            <person name="Nelson D."/>
            <person name="Pils B."/>
            <person name="Prigge M."/>
            <person name="Reiss B."/>
            <person name="Renner T."/>
            <person name="Rombauts S."/>
            <person name="Rushton P."/>
            <person name="Sanderfoot A."/>
            <person name="Schween G."/>
            <person name="Shiu S.-H."/>
            <person name="Stueber K."/>
            <person name="Theodoulou F.L."/>
            <person name="Tu H."/>
            <person name="Van de Peer Y."/>
            <person name="Verrier P.J."/>
            <person name="Waters E."/>
            <person name="Wood A."/>
            <person name="Yang L."/>
            <person name="Cove D."/>
            <person name="Cuming A."/>
            <person name="Hasebe M."/>
            <person name="Lucas S."/>
            <person name="Mishler D.B."/>
            <person name="Reski R."/>
            <person name="Grigoriev I."/>
            <person name="Quatrano R.S."/>
            <person name="Boore J.L."/>
        </authorList>
    </citation>
    <scope>NUCLEOTIDE SEQUENCE [LARGE SCALE GENOMIC DNA]</scope>
    <source>
        <strain evidence="6 7">cv. Gransden 2004</strain>
    </source>
</reference>
<dbReference type="GO" id="GO:0008794">
    <property type="term" value="F:arsenate reductase (glutaredoxin) activity"/>
    <property type="evidence" value="ECO:0007669"/>
    <property type="project" value="UniProtKB-EC"/>
</dbReference>
<dbReference type="GO" id="GO:0005737">
    <property type="term" value="C:cytoplasm"/>
    <property type="evidence" value="ECO:0000318"/>
    <property type="project" value="GO_Central"/>
</dbReference>
<dbReference type="PANTHER" id="PTHR10828">
    <property type="entry name" value="M-PHASE INDUCER PHOSPHATASE DUAL SPECIFICITY PHOSPHATASE CDC25"/>
    <property type="match status" value="1"/>
</dbReference>
<dbReference type="OMA" id="RGGFTQW"/>
<dbReference type="Gene3D" id="3.40.250.10">
    <property type="entry name" value="Rhodanese-like domain"/>
    <property type="match status" value="1"/>
</dbReference>
<keyword evidence="7" id="KW-1185">Reference proteome</keyword>
<dbReference type="STRING" id="3218.A0A2K1L9X6"/>
<dbReference type="FunFam" id="3.40.250.10:FF:000037">
    <property type="entry name" value="Dual-specificity phosphatase CDC25"/>
    <property type="match status" value="1"/>
</dbReference>
<dbReference type="EnsemblPlants" id="Pp3c1_27510V3.2">
    <property type="protein sequence ID" value="Pp3c1_27510V3.2"/>
    <property type="gene ID" value="Pp3c1_27510"/>
</dbReference>
<accession>A0A2K1L9X6</accession>
<dbReference type="PROSITE" id="PS50206">
    <property type="entry name" value="RHODANESE_3"/>
    <property type="match status" value="1"/>
</dbReference>
<proteinExistence type="predicted"/>
<evidence type="ECO:0000256" key="2">
    <source>
        <dbReference type="ARBA" id="ARBA00038969"/>
    </source>
</evidence>
<evidence type="ECO:0000256" key="1">
    <source>
        <dbReference type="ARBA" id="ARBA00023002"/>
    </source>
</evidence>
<evidence type="ECO:0000313" key="6">
    <source>
        <dbReference type="EnsemblPlants" id="Pp3c1_27510V3.1"/>
    </source>
</evidence>
<sequence>MYICWKGKRRSSVRSKDTWKPKSSKQEGVRAFNCESAVAAMAGLNSTVSFVSGQQLVKLQGPKIAVVDVRDEERAFDGHIAGSMHFSSSTFEENLPKLIEEVKNKETVVFHCAFSQVRGPTCARKLSEHLNNAKTEGKIEKVPSIVVLERGFNGWAESGRPICSCQDLVCTHAA</sequence>
<evidence type="ECO:0000313" key="5">
    <source>
        <dbReference type="EMBL" id="PNR62831.1"/>
    </source>
</evidence>
<dbReference type="InterPro" id="IPR036873">
    <property type="entry name" value="Rhodanese-like_dom_sf"/>
</dbReference>
<dbReference type="GO" id="GO:0046685">
    <property type="term" value="P:response to arsenic-containing substance"/>
    <property type="evidence" value="ECO:0007669"/>
    <property type="project" value="EnsemblPlants"/>
</dbReference>
<evidence type="ECO:0000259" key="4">
    <source>
        <dbReference type="PROSITE" id="PS50206"/>
    </source>
</evidence>
<dbReference type="AlphaFoldDB" id="A0A2K1L9X6"/>
<dbReference type="Gramene" id="Pp3c1_27510V3.2">
    <property type="protein sequence ID" value="Pp3c1_27510V3.2"/>
    <property type="gene ID" value="Pp3c1_27510"/>
</dbReference>
<evidence type="ECO:0000313" key="7">
    <source>
        <dbReference type="Proteomes" id="UP000006727"/>
    </source>
</evidence>
<reference evidence="6" key="3">
    <citation type="submission" date="2020-12" db="UniProtKB">
        <authorList>
            <consortium name="EnsemblPlants"/>
        </authorList>
    </citation>
    <scope>IDENTIFICATION</scope>
</reference>
<gene>
    <name evidence="6" type="primary">LOC112278799</name>
    <name evidence="5" type="ORF">PHYPA_001255</name>
</gene>
<reference evidence="5 7" key="2">
    <citation type="journal article" date="2018" name="Plant J.">
        <title>The Physcomitrella patens chromosome-scale assembly reveals moss genome structure and evolution.</title>
        <authorList>
            <person name="Lang D."/>
            <person name="Ullrich K.K."/>
            <person name="Murat F."/>
            <person name="Fuchs J."/>
            <person name="Jenkins J."/>
            <person name="Haas F.B."/>
            <person name="Piednoel M."/>
            <person name="Gundlach H."/>
            <person name="Van Bel M."/>
            <person name="Meyberg R."/>
            <person name="Vives C."/>
            <person name="Morata J."/>
            <person name="Symeonidi A."/>
            <person name="Hiss M."/>
            <person name="Muchero W."/>
            <person name="Kamisugi Y."/>
            <person name="Saleh O."/>
            <person name="Blanc G."/>
            <person name="Decker E.L."/>
            <person name="van Gessel N."/>
            <person name="Grimwood J."/>
            <person name="Hayes R.D."/>
            <person name="Graham S.W."/>
            <person name="Gunter L.E."/>
            <person name="McDaniel S.F."/>
            <person name="Hoernstein S.N.W."/>
            <person name="Larsson A."/>
            <person name="Li F.W."/>
            <person name="Perroud P.F."/>
            <person name="Phillips J."/>
            <person name="Ranjan P."/>
            <person name="Rokshar D.S."/>
            <person name="Rothfels C.J."/>
            <person name="Schneider L."/>
            <person name="Shu S."/>
            <person name="Stevenson D.W."/>
            <person name="Thummler F."/>
            <person name="Tillich M."/>
            <person name="Villarreal Aguilar J.C."/>
            <person name="Widiez T."/>
            <person name="Wong G.K."/>
            <person name="Wymore A."/>
            <person name="Zhang Y."/>
            <person name="Zimmer A.D."/>
            <person name="Quatrano R.S."/>
            <person name="Mayer K.F.X."/>
            <person name="Goodstein D."/>
            <person name="Casacuberta J.M."/>
            <person name="Vandepoele K."/>
            <person name="Reski R."/>
            <person name="Cuming A.C."/>
            <person name="Tuskan G.A."/>
            <person name="Maumus F."/>
            <person name="Salse J."/>
            <person name="Schmutz J."/>
            <person name="Rensing S.A."/>
        </authorList>
    </citation>
    <scope>NUCLEOTIDE SEQUENCE [LARGE SCALE GENOMIC DNA]</scope>
    <source>
        <strain evidence="6 7">cv. Gransden 2004</strain>
    </source>
</reference>
<dbReference type="PaxDb" id="3218-PP1S21_222V6.1"/>
<dbReference type="GO" id="GO:0005634">
    <property type="term" value="C:nucleus"/>
    <property type="evidence" value="ECO:0000318"/>
    <property type="project" value="GO_Central"/>
</dbReference>
<feature type="domain" description="Rhodanese" evidence="4">
    <location>
        <begin position="60"/>
        <end position="164"/>
    </location>
</feature>
<dbReference type="EnsemblPlants" id="Pp3c1_27510V3.1">
    <property type="protein sequence ID" value="Pp3c1_27510V3.1"/>
    <property type="gene ID" value="Pp3c1_27510"/>
</dbReference>
<dbReference type="Pfam" id="PF00581">
    <property type="entry name" value="Rhodanese"/>
    <property type="match status" value="1"/>
</dbReference>
<dbReference type="Proteomes" id="UP000006727">
    <property type="component" value="Chromosome 1"/>
</dbReference>
<dbReference type="SUPFAM" id="SSF52821">
    <property type="entry name" value="Rhodanese/Cell cycle control phosphatase"/>
    <property type="match status" value="1"/>
</dbReference>
<dbReference type="EMBL" id="ABEU02000001">
    <property type="protein sequence ID" value="PNR62831.1"/>
    <property type="molecule type" value="Genomic_DNA"/>
</dbReference>
<name>A0A2K1L9X6_PHYPA</name>
<dbReference type="OrthoDB" id="102559at2759"/>
<dbReference type="Gramene" id="Pp3c1_27510V3.1">
    <property type="protein sequence ID" value="Pp3c1_27510V3.1"/>
    <property type="gene ID" value="Pp3c1_27510"/>
</dbReference>
<protein>
    <recommendedName>
        <fullName evidence="2">arsenate reductase (glutathione/glutaredoxin)</fullName>
        <ecNumber evidence="2">1.20.4.1</ecNumber>
    </recommendedName>
</protein>
<dbReference type="PANTHER" id="PTHR10828:SF38">
    <property type="entry name" value="ARSENICAL-RESISTANCE PROTEIN 2-RELATED"/>
    <property type="match status" value="1"/>
</dbReference>
<comment type="catalytic activity">
    <reaction evidence="3">
        <text>[glutaredoxin]-dithiol + arsenate + glutathione + H(+) = glutathionyl-S-S-[glutaredoxin] + arsenite + H2O</text>
        <dbReference type="Rhea" id="RHEA:22016"/>
        <dbReference type="Rhea" id="RHEA-COMP:10729"/>
        <dbReference type="Rhea" id="RHEA-COMP:17668"/>
        <dbReference type="ChEBI" id="CHEBI:15377"/>
        <dbReference type="ChEBI" id="CHEBI:15378"/>
        <dbReference type="ChEBI" id="CHEBI:29242"/>
        <dbReference type="ChEBI" id="CHEBI:29950"/>
        <dbReference type="ChEBI" id="CHEBI:48597"/>
        <dbReference type="ChEBI" id="CHEBI:57925"/>
        <dbReference type="ChEBI" id="CHEBI:146199"/>
        <dbReference type="EC" id="1.20.4.1"/>
    </reaction>
</comment>
<keyword evidence="1" id="KW-0560">Oxidoreductase</keyword>
<evidence type="ECO:0000256" key="3">
    <source>
        <dbReference type="ARBA" id="ARBA00051619"/>
    </source>
</evidence>